<dbReference type="PANTHER" id="PTHR30055">
    <property type="entry name" value="HTH-TYPE TRANSCRIPTIONAL REGULATOR RUTR"/>
    <property type="match status" value="1"/>
</dbReference>
<evidence type="ECO:0000313" key="7">
    <source>
        <dbReference type="Proteomes" id="UP000006048"/>
    </source>
</evidence>
<dbReference type="InterPro" id="IPR009057">
    <property type="entry name" value="Homeodomain-like_sf"/>
</dbReference>
<dbReference type="HOGENOM" id="CLU_069356_12_2_12"/>
<keyword evidence="3" id="KW-0804">Transcription</keyword>
<dbReference type="AlphaFoldDB" id="I4B228"/>
<keyword evidence="2 4" id="KW-0238">DNA-binding</keyword>
<feature type="DNA-binding region" description="H-T-H motif" evidence="4">
    <location>
        <begin position="35"/>
        <end position="54"/>
    </location>
</feature>
<dbReference type="PANTHER" id="PTHR30055:SF234">
    <property type="entry name" value="HTH-TYPE TRANSCRIPTIONAL REGULATOR BETI"/>
    <property type="match status" value="1"/>
</dbReference>
<dbReference type="SUPFAM" id="SSF46689">
    <property type="entry name" value="Homeodomain-like"/>
    <property type="match status" value="1"/>
</dbReference>
<dbReference type="Pfam" id="PF00440">
    <property type="entry name" value="TetR_N"/>
    <property type="match status" value="1"/>
</dbReference>
<dbReference type="InterPro" id="IPR036271">
    <property type="entry name" value="Tet_transcr_reg_TetR-rel_C_sf"/>
</dbReference>
<dbReference type="GO" id="GO:0003700">
    <property type="term" value="F:DNA-binding transcription factor activity"/>
    <property type="evidence" value="ECO:0007669"/>
    <property type="project" value="TreeGrafter"/>
</dbReference>
<keyword evidence="7" id="KW-1185">Reference proteome</keyword>
<name>I4B228_TURPD</name>
<dbReference type="PATRIC" id="fig|869212.3.peg.659"/>
<accession>I4B228</accession>
<dbReference type="OrthoDB" id="9809994at2"/>
<dbReference type="InterPro" id="IPR050109">
    <property type="entry name" value="HTH-type_TetR-like_transc_reg"/>
</dbReference>
<sequence length="207" mass="23363">MARPEVSREQRQAKREAILGAARAVFAEKGFHAAGIADIAAKLDVGHGTIYRYFENKLDIFLTLYDALNEELLRIARGTQPETATCVEDYIAEMQKFYAEFGGVFLREISHMRIFFDEVHADPEIRKRFDASQIEFQKATERFLLIGRDKGFIRAELHIPSAARILNAMILDAMRASTEPESPANNLLLIAMTVIEIFTKGALAKQV</sequence>
<gene>
    <name evidence="6" type="ordered locus">Turpa_0684</name>
</gene>
<dbReference type="GO" id="GO:0000976">
    <property type="term" value="F:transcription cis-regulatory region binding"/>
    <property type="evidence" value="ECO:0007669"/>
    <property type="project" value="TreeGrafter"/>
</dbReference>
<evidence type="ECO:0000256" key="1">
    <source>
        <dbReference type="ARBA" id="ARBA00023015"/>
    </source>
</evidence>
<dbReference type="RefSeq" id="WP_014801853.1">
    <property type="nucleotide sequence ID" value="NC_018020.1"/>
</dbReference>
<protein>
    <submittedName>
        <fullName evidence="6">Transcriptional regulator, TetR family</fullName>
    </submittedName>
</protein>
<evidence type="ECO:0000256" key="2">
    <source>
        <dbReference type="ARBA" id="ARBA00023125"/>
    </source>
</evidence>
<keyword evidence="1" id="KW-0805">Transcription regulation</keyword>
<evidence type="ECO:0000256" key="3">
    <source>
        <dbReference type="ARBA" id="ARBA00023163"/>
    </source>
</evidence>
<dbReference type="KEGG" id="tpx:Turpa_0684"/>
<evidence type="ECO:0000313" key="6">
    <source>
        <dbReference type="EMBL" id="AFM11335.1"/>
    </source>
</evidence>
<dbReference type="InterPro" id="IPR001647">
    <property type="entry name" value="HTH_TetR"/>
</dbReference>
<dbReference type="Proteomes" id="UP000006048">
    <property type="component" value="Chromosome"/>
</dbReference>
<feature type="domain" description="HTH tetR-type" evidence="5">
    <location>
        <begin position="12"/>
        <end position="72"/>
    </location>
</feature>
<evidence type="ECO:0000259" key="5">
    <source>
        <dbReference type="PROSITE" id="PS50977"/>
    </source>
</evidence>
<dbReference type="STRING" id="869212.Turpa_0684"/>
<dbReference type="SUPFAM" id="SSF48498">
    <property type="entry name" value="Tetracyclin repressor-like, C-terminal domain"/>
    <property type="match status" value="1"/>
</dbReference>
<proteinExistence type="predicted"/>
<reference evidence="6 7" key="1">
    <citation type="submission" date="2012-06" db="EMBL/GenBank/DDBJ databases">
        <title>The complete chromosome of genome of Turneriella parva DSM 21527.</title>
        <authorList>
            <consortium name="US DOE Joint Genome Institute (JGI-PGF)"/>
            <person name="Lucas S."/>
            <person name="Han J."/>
            <person name="Lapidus A."/>
            <person name="Bruce D."/>
            <person name="Goodwin L."/>
            <person name="Pitluck S."/>
            <person name="Peters L."/>
            <person name="Kyrpides N."/>
            <person name="Mavromatis K."/>
            <person name="Ivanova N."/>
            <person name="Mikhailova N."/>
            <person name="Chertkov O."/>
            <person name="Detter J.C."/>
            <person name="Tapia R."/>
            <person name="Han C."/>
            <person name="Land M."/>
            <person name="Hauser L."/>
            <person name="Markowitz V."/>
            <person name="Cheng J.-F."/>
            <person name="Hugenholtz P."/>
            <person name="Woyke T."/>
            <person name="Wu D."/>
            <person name="Gronow S."/>
            <person name="Wellnitz S."/>
            <person name="Brambilla E."/>
            <person name="Klenk H.-P."/>
            <person name="Eisen J.A."/>
        </authorList>
    </citation>
    <scope>NUCLEOTIDE SEQUENCE [LARGE SCALE GENOMIC DNA]</scope>
    <source>
        <strain evidence="7">ATCC BAA-1111 / DSM 21527 / NCTC 11395 / H</strain>
    </source>
</reference>
<dbReference type="PROSITE" id="PS50977">
    <property type="entry name" value="HTH_TETR_2"/>
    <property type="match status" value="1"/>
</dbReference>
<evidence type="ECO:0000256" key="4">
    <source>
        <dbReference type="PROSITE-ProRule" id="PRU00335"/>
    </source>
</evidence>
<dbReference type="PRINTS" id="PR00455">
    <property type="entry name" value="HTHTETR"/>
</dbReference>
<dbReference type="Gene3D" id="1.10.357.10">
    <property type="entry name" value="Tetracycline Repressor, domain 2"/>
    <property type="match status" value="1"/>
</dbReference>
<organism evidence="6 7">
    <name type="scientific">Turneriella parva (strain ATCC BAA-1111 / DSM 21527 / NCTC 11395 / H)</name>
    <name type="common">Leptospira parva</name>
    <dbReference type="NCBI Taxonomy" id="869212"/>
    <lineage>
        <taxon>Bacteria</taxon>
        <taxon>Pseudomonadati</taxon>
        <taxon>Spirochaetota</taxon>
        <taxon>Spirochaetia</taxon>
        <taxon>Leptospirales</taxon>
        <taxon>Leptospiraceae</taxon>
        <taxon>Turneriella</taxon>
    </lineage>
</organism>
<dbReference type="EMBL" id="CP002959">
    <property type="protein sequence ID" value="AFM11335.1"/>
    <property type="molecule type" value="Genomic_DNA"/>
</dbReference>